<feature type="compositionally biased region" description="Basic and acidic residues" evidence="1">
    <location>
        <begin position="166"/>
        <end position="188"/>
    </location>
</feature>
<evidence type="ECO:0000313" key="3">
    <source>
        <dbReference type="Proteomes" id="UP001443914"/>
    </source>
</evidence>
<accession>A0AAW1IQM9</accession>
<keyword evidence="3" id="KW-1185">Reference proteome</keyword>
<feature type="compositionally biased region" description="Pro residues" evidence="1">
    <location>
        <begin position="1"/>
        <end position="10"/>
    </location>
</feature>
<dbReference type="GO" id="GO:0009535">
    <property type="term" value="C:chloroplast thylakoid membrane"/>
    <property type="evidence" value="ECO:0007669"/>
    <property type="project" value="InterPro"/>
</dbReference>
<feature type="compositionally biased region" description="Basic and acidic residues" evidence="1">
    <location>
        <begin position="217"/>
        <end position="228"/>
    </location>
</feature>
<dbReference type="Proteomes" id="UP001443914">
    <property type="component" value="Unassembled WGS sequence"/>
</dbReference>
<gene>
    <name evidence="2" type="ORF">RND81_09G236800</name>
</gene>
<dbReference type="GO" id="GO:0080183">
    <property type="term" value="P:response to photooxidative stress"/>
    <property type="evidence" value="ECO:0007669"/>
    <property type="project" value="InterPro"/>
</dbReference>
<feature type="region of interest" description="Disordered" evidence="1">
    <location>
        <begin position="1"/>
        <end position="21"/>
    </location>
</feature>
<name>A0AAW1IQM9_SAPOF</name>
<dbReference type="PANTHER" id="PTHR33672:SF24">
    <property type="entry name" value="OS01G0798600 PROTEIN"/>
    <property type="match status" value="1"/>
</dbReference>
<proteinExistence type="predicted"/>
<evidence type="ECO:0000256" key="1">
    <source>
        <dbReference type="SAM" id="MobiDB-lite"/>
    </source>
</evidence>
<protein>
    <submittedName>
        <fullName evidence="2">Uncharacterized protein</fullName>
    </submittedName>
</protein>
<organism evidence="2 3">
    <name type="scientific">Saponaria officinalis</name>
    <name type="common">Common soapwort</name>
    <name type="synonym">Lychnis saponaria</name>
    <dbReference type="NCBI Taxonomy" id="3572"/>
    <lineage>
        <taxon>Eukaryota</taxon>
        <taxon>Viridiplantae</taxon>
        <taxon>Streptophyta</taxon>
        <taxon>Embryophyta</taxon>
        <taxon>Tracheophyta</taxon>
        <taxon>Spermatophyta</taxon>
        <taxon>Magnoliopsida</taxon>
        <taxon>eudicotyledons</taxon>
        <taxon>Gunneridae</taxon>
        <taxon>Pentapetalae</taxon>
        <taxon>Caryophyllales</taxon>
        <taxon>Caryophyllaceae</taxon>
        <taxon>Caryophylleae</taxon>
        <taxon>Saponaria</taxon>
    </lineage>
</organism>
<feature type="compositionally biased region" description="Low complexity" evidence="1">
    <location>
        <begin position="105"/>
        <end position="121"/>
    </location>
</feature>
<feature type="region of interest" description="Disordered" evidence="1">
    <location>
        <begin position="162"/>
        <end position="233"/>
    </location>
</feature>
<feature type="region of interest" description="Disordered" evidence="1">
    <location>
        <begin position="87"/>
        <end position="147"/>
    </location>
</feature>
<sequence length="350" mass="38395">MVAPPGPPPSGDSARFSGGSFSESEDIYMTINTDRDAEFYGVDPPRVNMLTKEPSQNERQISVDPISLQETATIRQASFRLVSPKAGFGPSNPVPSPPSKLKFVSTSLPSSASSSPHSTSLMKKIWKGHNGHNKPVTSKSNLSRMPSTMDDTHLAMIEANQRRSRSLGEGRRSSTHMDDLDLWLEKSNRNKTKNKNNDKNSKTSYSKPPLGPSAGDRLSEMKSSKSRGDQSYPEDGFKCGKLCLFLPRGKGKPVRSISTVSTEVSSHTDPPTISRTVSLERFECGSWGSSLHEDADGDSTNLFFDLPMEMLRCSVSDMQSAVTAAFVFDNENDNNKKDQEEFNAFLEAQG</sequence>
<dbReference type="PANTHER" id="PTHR33672">
    <property type="entry name" value="YCF3-INTERACTING PROTEIN 1, CHLOROPLASTIC"/>
    <property type="match status" value="1"/>
</dbReference>
<evidence type="ECO:0000313" key="2">
    <source>
        <dbReference type="EMBL" id="KAK9692033.1"/>
    </source>
</evidence>
<feature type="compositionally biased region" description="Polar residues" evidence="1">
    <location>
        <begin position="135"/>
        <end position="146"/>
    </location>
</feature>
<dbReference type="AlphaFoldDB" id="A0AAW1IQM9"/>
<dbReference type="InterPro" id="IPR040340">
    <property type="entry name" value="CEST/Y3IP1"/>
</dbReference>
<reference evidence="2" key="1">
    <citation type="submission" date="2024-03" db="EMBL/GenBank/DDBJ databases">
        <title>WGS assembly of Saponaria officinalis var. Norfolk2.</title>
        <authorList>
            <person name="Jenkins J."/>
            <person name="Shu S."/>
            <person name="Grimwood J."/>
            <person name="Barry K."/>
            <person name="Goodstein D."/>
            <person name="Schmutz J."/>
            <person name="Leebens-Mack J."/>
            <person name="Osbourn A."/>
        </authorList>
    </citation>
    <scope>NUCLEOTIDE SEQUENCE [LARGE SCALE GENOMIC DNA]</scope>
    <source>
        <strain evidence="2">JIC</strain>
    </source>
</reference>
<dbReference type="GO" id="GO:0048564">
    <property type="term" value="P:photosystem I assembly"/>
    <property type="evidence" value="ECO:0007669"/>
    <property type="project" value="InterPro"/>
</dbReference>
<comment type="caution">
    <text evidence="2">The sequence shown here is derived from an EMBL/GenBank/DDBJ whole genome shotgun (WGS) entry which is preliminary data.</text>
</comment>
<dbReference type="EMBL" id="JBDFQZ010000009">
    <property type="protein sequence ID" value="KAK9692033.1"/>
    <property type="molecule type" value="Genomic_DNA"/>
</dbReference>